<evidence type="ECO:0008006" key="6">
    <source>
        <dbReference type="Google" id="ProtNLM"/>
    </source>
</evidence>
<evidence type="ECO:0000256" key="2">
    <source>
        <dbReference type="ARBA" id="ARBA00022737"/>
    </source>
</evidence>
<dbReference type="GO" id="GO:0006888">
    <property type="term" value="P:endoplasmic reticulum to Golgi vesicle-mediated transport"/>
    <property type="evidence" value="ECO:0007669"/>
    <property type="project" value="TreeGrafter"/>
</dbReference>
<keyword evidence="2" id="KW-0677">Repeat</keyword>
<organism evidence="4 5">
    <name type="scientific">Paramecium sonneborni</name>
    <dbReference type="NCBI Taxonomy" id="65129"/>
    <lineage>
        <taxon>Eukaryota</taxon>
        <taxon>Sar</taxon>
        <taxon>Alveolata</taxon>
        <taxon>Ciliophora</taxon>
        <taxon>Intramacronucleata</taxon>
        <taxon>Oligohymenophorea</taxon>
        <taxon>Peniculida</taxon>
        <taxon>Parameciidae</taxon>
        <taxon>Paramecium</taxon>
    </lineage>
</organism>
<protein>
    <recommendedName>
        <fullName evidence="6">WD40-repeat-containing domain</fullName>
    </recommendedName>
</protein>
<name>A0A8S1RF70_9CILI</name>
<dbReference type="EMBL" id="CAJJDN010000161">
    <property type="protein sequence ID" value="CAD8125619.1"/>
    <property type="molecule type" value="Genomic_DNA"/>
</dbReference>
<dbReference type="GO" id="GO:0030126">
    <property type="term" value="C:COPI vesicle coat"/>
    <property type="evidence" value="ECO:0007669"/>
    <property type="project" value="TreeGrafter"/>
</dbReference>
<proteinExistence type="predicted"/>
<evidence type="ECO:0000256" key="3">
    <source>
        <dbReference type="PROSITE-ProRule" id="PRU00221"/>
    </source>
</evidence>
<gene>
    <name evidence="4" type="ORF">PSON_ATCC_30995.1.T1610002</name>
</gene>
<dbReference type="GO" id="GO:0006890">
    <property type="term" value="P:retrograde vesicle-mediated transport, Golgi to endoplasmic reticulum"/>
    <property type="evidence" value="ECO:0007669"/>
    <property type="project" value="TreeGrafter"/>
</dbReference>
<dbReference type="AlphaFoldDB" id="A0A8S1RF70"/>
<sequence>MELREQQFLKNSQRITISINQKSQYNLENQNFWVFKQYIKLQRISITKKLSIIGSSKKGGSLNKINTNSLFSGSGEGRINFWQYNNKEDFISKSQQFHTGEINCMILNKEENLLVSGNSEQLIIIWKVNCQSYEFEKIKTIQADTQVEGLALSPSETILAYTGKNKQIINGLSKHKLLKQLMNQDQELVFQMILVSYGLLEKNQVQILYQETKIKLNENKQQSDFHLFDIIQNREKNILIIKQKQKILIMKQNYQGQLEKIEGIDCKTVNTCGTLALDGSLFIYFDGGKFFIYKLQLK</sequence>
<dbReference type="GO" id="GO:0006886">
    <property type="term" value="P:intracellular protein transport"/>
    <property type="evidence" value="ECO:0007669"/>
    <property type="project" value="TreeGrafter"/>
</dbReference>
<reference evidence="4" key="1">
    <citation type="submission" date="2021-01" db="EMBL/GenBank/DDBJ databases">
        <authorList>
            <consortium name="Genoscope - CEA"/>
            <person name="William W."/>
        </authorList>
    </citation>
    <scope>NUCLEOTIDE SEQUENCE</scope>
</reference>
<evidence type="ECO:0000256" key="1">
    <source>
        <dbReference type="ARBA" id="ARBA00022574"/>
    </source>
</evidence>
<keyword evidence="1 3" id="KW-0853">WD repeat</keyword>
<dbReference type="InterPro" id="IPR050844">
    <property type="entry name" value="Coatomer_complex_subunit"/>
</dbReference>
<dbReference type="PANTHER" id="PTHR19876:SF2">
    <property type="entry name" value="COATOMER SUBUNIT BETA"/>
    <property type="match status" value="1"/>
</dbReference>
<keyword evidence="5" id="KW-1185">Reference proteome</keyword>
<comment type="caution">
    <text evidence="4">The sequence shown here is derived from an EMBL/GenBank/DDBJ whole genome shotgun (WGS) entry which is preliminary data.</text>
</comment>
<evidence type="ECO:0000313" key="4">
    <source>
        <dbReference type="EMBL" id="CAD8125619.1"/>
    </source>
</evidence>
<feature type="repeat" description="WD" evidence="3">
    <location>
        <begin position="95"/>
        <end position="129"/>
    </location>
</feature>
<dbReference type="Proteomes" id="UP000692954">
    <property type="component" value="Unassembled WGS sequence"/>
</dbReference>
<dbReference type="PROSITE" id="PS50082">
    <property type="entry name" value="WD_REPEATS_2"/>
    <property type="match status" value="1"/>
</dbReference>
<dbReference type="InterPro" id="IPR001680">
    <property type="entry name" value="WD40_rpt"/>
</dbReference>
<evidence type="ECO:0000313" key="5">
    <source>
        <dbReference type="Proteomes" id="UP000692954"/>
    </source>
</evidence>
<dbReference type="GO" id="GO:0006891">
    <property type="term" value="P:intra-Golgi vesicle-mediated transport"/>
    <property type="evidence" value="ECO:0007669"/>
    <property type="project" value="TreeGrafter"/>
</dbReference>
<accession>A0A8S1RF70</accession>
<dbReference type="PANTHER" id="PTHR19876">
    <property type="entry name" value="COATOMER"/>
    <property type="match status" value="1"/>
</dbReference>